<evidence type="ECO:0000259" key="2">
    <source>
        <dbReference type="PROSITE" id="PS50055"/>
    </source>
</evidence>
<dbReference type="RefSeq" id="YP_009665923.1">
    <property type="nucleotide sequence ID" value="NC_043341.1"/>
</dbReference>
<dbReference type="InterPro" id="IPR016130">
    <property type="entry name" value="Tyr_Pase_AS"/>
</dbReference>
<evidence type="ECO:0000256" key="1">
    <source>
        <dbReference type="ARBA" id="ARBA00009580"/>
    </source>
</evidence>
<dbReference type="InterPro" id="IPR000242">
    <property type="entry name" value="PTP_cat"/>
</dbReference>
<dbReference type="Pfam" id="PF00102">
    <property type="entry name" value="Y_phosphatase"/>
    <property type="match status" value="1"/>
</dbReference>
<dbReference type="SMART" id="SM00194">
    <property type="entry name" value="PTPc"/>
    <property type="match status" value="1"/>
</dbReference>
<dbReference type="InterPro" id="IPR050348">
    <property type="entry name" value="Protein-Tyr_Phosphatase"/>
</dbReference>
<dbReference type="PANTHER" id="PTHR19134:SF449">
    <property type="entry name" value="TYROSINE-PROTEIN PHOSPHATASE 1"/>
    <property type="match status" value="1"/>
</dbReference>
<dbReference type="KEGG" id="vg:41332155"/>
<dbReference type="SUPFAM" id="SSF52799">
    <property type="entry name" value="(Phosphotyrosine protein) phosphatases II"/>
    <property type="match status" value="1"/>
</dbReference>
<dbReference type="PROSITE" id="PS50056">
    <property type="entry name" value="TYR_PHOSPHATASE_2"/>
    <property type="match status" value="1"/>
</dbReference>
<reference evidence="4" key="1">
    <citation type="journal article" date="2006" name="J. Gen. Virol.">
        <title>Characterization and transcriptional analysis of protein tyrosine phosphatase genes and an ankyrin repeat gene of the parasitoid Glyptapanteles indiensis polydnavirus in the parasitized host.</title>
        <authorList>
            <person name="Gundersen-Rindal D.E."/>
            <person name="Pedroni M.J."/>
        </authorList>
    </citation>
    <scope>NUCLEOTIDE SEQUENCE</scope>
</reference>
<dbReference type="GeneID" id="41332155"/>
<feature type="domain" description="Tyrosine specific protein phosphatases" evidence="3">
    <location>
        <begin position="211"/>
        <end position="294"/>
    </location>
</feature>
<dbReference type="EMBL" id="AY871265">
    <property type="protein sequence ID" value="AAZ30029.1"/>
    <property type="molecule type" value="Genomic_DNA"/>
</dbReference>
<dbReference type="Gene3D" id="3.90.190.10">
    <property type="entry name" value="Protein tyrosine phosphatase superfamily"/>
    <property type="match status" value="1"/>
</dbReference>
<dbReference type="InterPro" id="IPR029021">
    <property type="entry name" value="Prot-tyrosine_phosphatase-like"/>
</dbReference>
<dbReference type="GO" id="GO:0004725">
    <property type="term" value="F:protein tyrosine phosphatase activity"/>
    <property type="evidence" value="ECO:0007669"/>
    <property type="project" value="InterPro"/>
</dbReference>
<gene>
    <name evidence="4" type="primary">PTP8</name>
</gene>
<comment type="similarity">
    <text evidence="1">Belongs to the protein-tyrosine phosphatase family.</text>
</comment>
<dbReference type="PROSITE" id="PS50055">
    <property type="entry name" value="TYR_PHOSPHATASE_PTP"/>
    <property type="match status" value="1"/>
</dbReference>
<protein>
    <submittedName>
        <fullName evidence="4">PTP8</fullName>
    </submittedName>
</protein>
<evidence type="ECO:0000259" key="3">
    <source>
        <dbReference type="PROSITE" id="PS50056"/>
    </source>
</evidence>
<dbReference type="InterPro" id="IPR000387">
    <property type="entry name" value="Tyr_Pase_dom"/>
</dbReference>
<dbReference type="PRINTS" id="PR00700">
    <property type="entry name" value="PRTYPHPHTASE"/>
</dbReference>
<feature type="domain" description="Tyrosine-protein phosphatase" evidence="2">
    <location>
        <begin position="58"/>
        <end position="303"/>
    </location>
</feature>
<dbReference type="PANTHER" id="PTHR19134">
    <property type="entry name" value="RECEPTOR-TYPE TYROSINE-PROTEIN PHOSPHATASE"/>
    <property type="match status" value="1"/>
</dbReference>
<sequence>MYEMRLKIMPTPKFAPMSADKFRKRVEKESDFLGAIQFEHHQIVAQPHFGSFEHYSKQENLKKNRYDDIICLDATRVKITPKKGNTDYIHANYVDCFEIPKKYVAIQGPLEETIGQFWQVVWEQNSRIIVMLTELQVAGEEKCAPYWHPYDNKQQIFQADELSIRTVSESKESGYVETTFDVFNCCTEESRLIKHYMYLDWPDRGVPSDWDSFKQLICTVDKERQRLLAEMADGPALGPIIVHCSAGVGRTGVFCAVDSCFYQLVKTETVSVPETVLRIRQQRYSSVSTTEQYVFIYKILYEFAQSLEICSALKDVSHVG</sequence>
<organism evidence="4">
    <name type="scientific">Bracoviriform indiense</name>
    <dbReference type="NCBI Taxonomy" id="116759"/>
    <lineage>
        <taxon>Viruses</taxon>
        <taxon>Viruses incertae sedis</taxon>
        <taxon>Polydnaviriformidae</taxon>
        <taxon>Bracoviriform</taxon>
    </lineage>
</organism>
<accession>Q2THU9</accession>
<name>Q2THU9_9VIRU</name>
<dbReference type="PROSITE" id="PS00383">
    <property type="entry name" value="TYR_PHOSPHATASE_1"/>
    <property type="match status" value="1"/>
</dbReference>
<evidence type="ECO:0000313" key="4">
    <source>
        <dbReference type="EMBL" id="AAZ30029.1"/>
    </source>
</evidence>
<dbReference type="InterPro" id="IPR003595">
    <property type="entry name" value="Tyr_Pase_cat"/>
</dbReference>
<dbReference type="SMART" id="SM00404">
    <property type="entry name" value="PTPc_motif"/>
    <property type="match status" value="1"/>
</dbReference>
<proteinExistence type="inferred from homology"/>